<dbReference type="InterPro" id="IPR038606">
    <property type="entry name" value="To_sf"/>
</dbReference>
<accession>A0A8S1AJ18</accession>
<keyword evidence="2" id="KW-1185">Reference proteome</keyword>
<proteinExistence type="predicted"/>
<evidence type="ECO:0000313" key="2">
    <source>
        <dbReference type="Proteomes" id="UP000494106"/>
    </source>
</evidence>
<dbReference type="Gene3D" id="3.15.10.30">
    <property type="entry name" value="Haemolymph juvenile hormone binding protein"/>
    <property type="match status" value="1"/>
</dbReference>
<dbReference type="InterPro" id="IPR010562">
    <property type="entry name" value="Haemolymph_juvenile_hormone-bd"/>
</dbReference>
<dbReference type="Pfam" id="PF06585">
    <property type="entry name" value="JHBP"/>
    <property type="match status" value="1"/>
</dbReference>
<dbReference type="EMBL" id="CADEBC010000524">
    <property type="protein sequence ID" value="CAB3245392.1"/>
    <property type="molecule type" value="Genomic_DNA"/>
</dbReference>
<organism evidence="1 2">
    <name type="scientific">Arctia plantaginis</name>
    <name type="common">Wood tiger moth</name>
    <name type="synonym">Phalaena plantaginis</name>
    <dbReference type="NCBI Taxonomy" id="874455"/>
    <lineage>
        <taxon>Eukaryota</taxon>
        <taxon>Metazoa</taxon>
        <taxon>Ecdysozoa</taxon>
        <taxon>Arthropoda</taxon>
        <taxon>Hexapoda</taxon>
        <taxon>Insecta</taxon>
        <taxon>Pterygota</taxon>
        <taxon>Neoptera</taxon>
        <taxon>Endopterygota</taxon>
        <taxon>Lepidoptera</taxon>
        <taxon>Glossata</taxon>
        <taxon>Ditrysia</taxon>
        <taxon>Noctuoidea</taxon>
        <taxon>Erebidae</taxon>
        <taxon>Arctiinae</taxon>
        <taxon>Arctia</taxon>
    </lineage>
</organism>
<name>A0A8S1AJ18_ARCPL</name>
<protein>
    <submittedName>
        <fullName evidence="1">Uncharacterized protein</fullName>
    </submittedName>
</protein>
<evidence type="ECO:0000313" key="1">
    <source>
        <dbReference type="EMBL" id="CAB3245392.1"/>
    </source>
</evidence>
<dbReference type="OrthoDB" id="7339216at2759"/>
<dbReference type="AlphaFoldDB" id="A0A8S1AJ18"/>
<gene>
    <name evidence="1" type="ORF">APLA_LOCUS10447</name>
</gene>
<reference evidence="1 2" key="1">
    <citation type="submission" date="2020-04" db="EMBL/GenBank/DDBJ databases">
        <authorList>
            <person name="Wallbank WR R."/>
            <person name="Pardo Diaz C."/>
            <person name="Kozak K."/>
            <person name="Martin S."/>
            <person name="Jiggins C."/>
            <person name="Moest M."/>
            <person name="Warren A I."/>
            <person name="Byers J.R.P. K."/>
            <person name="Montejo-Kovacevich G."/>
            <person name="Yen C E."/>
        </authorList>
    </citation>
    <scope>NUCLEOTIDE SEQUENCE [LARGE SCALE GENOMIC DNA]</scope>
</reference>
<dbReference type="Proteomes" id="UP000494106">
    <property type="component" value="Unassembled WGS sequence"/>
</dbReference>
<sequence>MSTKRDGYQLLLSAADLLSDGENSRTPGHLMKRSAARAAPCVFTWEVTTGTDHKMKVIAALALLVAAISALPSTQIDERNARLDIIVIDYITKLGEAIRARGLDPFHLRRESTSIALPGGRIFKMAGLVEDVKLDGLSNIVINSVNFDAFSGIVSFDLQMPSIVGSVGHASGALQFFNQNAEAEGSGRLAVTNARVSGFVSVAFGIAGVVATDAHILASIENIESDISLHLQVGHRDYDLGQYLNSFLNDHLLPRLEAFQNEINQLIAIYLLRNINRF</sequence>
<comment type="caution">
    <text evidence="1">The sequence shown here is derived from an EMBL/GenBank/DDBJ whole genome shotgun (WGS) entry which is preliminary data.</text>
</comment>